<reference evidence="9" key="1">
    <citation type="submission" date="2021-01" db="EMBL/GenBank/DDBJ databases">
        <authorList>
            <person name="Corre E."/>
            <person name="Pelletier E."/>
            <person name="Niang G."/>
            <person name="Scheremetjew M."/>
            <person name="Finn R."/>
            <person name="Kale V."/>
            <person name="Holt S."/>
            <person name="Cochrane G."/>
            <person name="Meng A."/>
            <person name="Brown T."/>
            <person name="Cohen L."/>
        </authorList>
    </citation>
    <scope>NUCLEOTIDE SEQUENCE</scope>
    <source>
        <strain evidence="9">CCMP826</strain>
    </source>
</reference>
<evidence type="ECO:0000256" key="3">
    <source>
        <dbReference type="ARBA" id="ARBA00022692"/>
    </source>
</evidence>
<protein>
    <recommendedName>
        <fullName evidence="8">VTT domain-containing protein</fullName>
    </recommendedName>
</protein>
<organism evidence="9">
    <name type="scientific">Helicotheca tamesis</name>
    <dbReference type="NCBI Taxonomy" id="374047"/>
    <lineage>
        <taxon>Eukaryota</taxon>
        <taxon>Sar</taxon>
        <taxon>Stramenopiles</taxon>
        <taxon>Ochrophyta</taxon>
        <taxon>Bacillariophyta</taxon>
        <taxon>Mediophyceae</taxon>
        <taxon>Lithodesmiophycidae</taxon>
        <taxon>Lithodesmiales</taxon>
        <taxon>Lithodesmiaceae</taxon>
        <taxon>Helicotheca</taxon>
    </lineage>
</organism>
<evidence type="ECO:0000313" key="9">
    <source>
        <dbReference type="EMBL" id="CAD9464704.1"/>
    </source>
</evidence>
<gene>
    <name evidence="9" type="ORF">HTAM1171_LOCUS25</name>
</gene>
<feature type="transmembrane region" description="Helical" evidence="7">
    <location>
        <begin position="6"/>
        <end position="25"/>
    </location>
</feature>
<accession>A0A7S2GPD0</accession>
<proteinExistence type="predicted"/>
<evidence type="ECO:0000256" key="6">
    <source>
        <dbReference type="SAM" id="MobiDB-lite"/>
    </source>
</evidence>
<evidence type="ECO:0000256" key="7">
    <source>
        <dbReference type="SAM" id="Phobius"/>
    </source>
</evidence>
<dbReference type="InterPro" id="IPR015414">
    <property type="entry name" value="TMEM64"/>
</dbReference>
<evidence type="ECO:0000256" key="4">
    <source>
        <dbReference type="ARBA" id="ARBA00022989"/>
    </source>
</evidence>
<evidence type="ECO:0000256" key="1">
    <source>
        <dbReference type="ARBA" id="ARBA00004651"/>
    </source>
</evidence>
<evidence type="ECO:0000256" key="2">
    <source>
        <dbReference type="ARBA" id="ARBA00022475"/>
    </source>
</evidence>
<name>A0A7S2GPD0_9STRA</name>
<dbReference type="PANTHER" id="PTHR12677">
    <property type="entry name" value="GOLGI APPARATUS MEMBRANE PROTEIN TVP38-RELATED"/>
    <property type="match status" value="1"/>
</dbReference>
<keyword evidence="3 7" id="KW-0812">Transmembrane</keyword>
<feature type="transmembrane region" description="Helical" evidence="7">
    <location>
        <begin position="56"/>
        <end position="77"/>
    </location>
</feature>
<feature type="compositionally biased region" description="Acidic residues" evidence="6">
    <location>
        <begin position="180"/>
        <end position="189"/>
    </location>
</feature>
<dbReference type="InterPro" id="IPR032816">
    <property type="entry name" value="VTT_dom"/>
</dbReference>
<feature type="region of interest" description="Disordered" evidence="6">
    <location>
        <begin position="170"/>
        <end position="195"/>
    </location>
</feature>
<dbReference type="Pfam" id="PF09335">
    <property type="entry name" value="VTT_dom"/>
    <property type="match status" value="1"/>
</dbReference>
<keyword evidence="2" id="KW-1003">Cell membrane</keyword>
<keyword evidence="4 7" id="KW-1133">Transmembrane helix</keyword>
<feature type="transmembrane region" description="Helical" evidence="7">
    <location>
        <begin position="83"/>
        <end position="106"/>
    </location>
</feature>
<keyword evidence="5 7" id="KW-0472">Membrane</keyword>
<sequence length="195" mass="21877">MGLGIYLATISCFIGCCLGAIFAFVRARYMMRDLIKLFAGRYPMIRKFDTALKEKGFRIMLLLRLSVIVPFNALNYIGGVTGVTLSSFIASLIGLVPQILFTVFVGATAGDLQQRKLNGEHEVVRDVLLGLGVGFAALALLSIWRLAKMELHENEDDDYEDLVDNPSIKVETQSARTESSNEDEEDNEEWFWVWT</sequence>
<dbReference type="AlphaFoldDB" id="A0A7S2GPD0"/>
<dbReference type="GO" id="GO:0005886">
    <property type="term" value="C:plasma membrane"/>
    <property type="evidence" value="ECO:0007669"/>
    <property type="project" value="UniProtKB-SubCell"/>
</dbReference>
<dbReference type="EMBL" id="HBGV01000039">
    <property type="protein sequence ID" value="CAD9464704.1"/>
    <property type="molecule type" value="Transcribed_RNA"/>
</dbReference>
<dbReference type="PANTHER" id="PTHR12677:SF59">
    <property type="entry name" value="GOLGI APPARATUS MEMBRANE PROTEIN TVP38-RELATED"/>
    <property type="match status" value="1"/>
</dbReference>
<evidence type="ECO:0000259" key="8">
    <source>
        <dbReference type="Pfam" id="PF09335"/>
    </source>
</evidence>
<feature type="transmembrane region" description="Helical" evidence="7">
    <location>
        <begin position="127"/>
        <end position="147"/>
    </location>
</feature>
<comment type="subcellular location">
    <subcellularLocation>
        <location evidence="1">Cell membrane</location>
        <topology evidence="1">Multi-pass membrane protein</topology>
    </subcellularLocation>
</comment>
<evidence type="ECO:0000256" key="5">
    <source>
        <dbReference type="ARBA" id="ARBA00023136"/>
    </source>
</evidence>
<feature type="domain" description="VTT" evidence="8">
    <location>
        <begin position="4"/>
        <end position="107"/>
    </location>
</feature>